<dbReference type="EMBL" id="MT144537">
    <property type="protein sequence ID" value="QJA54782.1"/>
    <property type="molecule type" value="Genomic_DNA"/>
</dbReference>
<organism evidence="1">
    <name type="scientific">viral metagenome</name>
    <dbReference type="NCBI Taxonomy" id="1070528"/>
    <lineage>
        <taxon>unclassified sequences</taxon>
        <taxon>metagenomes</taxon>
        <taxon>organismal metagenomes</taxon>
    </lineage>
</organism>
<evidence type="ECO:0000313" key="1">
    <source>
        <dbReference type="EMBL" id="QJA54782.1"/>
    </source>
</evidence>
<name>A0A6H2A4Z3_9ZZZZ</name>
<sequence>MELKPERKKEINDRTIEEFYWHGEYPVYVDKKLVNISFERACELAENEPPAEPDCEKVATRRVLINLDK</sequence>
<protein>
    <submittedName>
        <fullName evidence="1">Uncharacterized protein</fullName>
    </submittedName>
</protein>
<proteinExistence type="predicted"/>
<reference evidence="1" key="1">
    <citation type="submission" date="2020-03" db="EMBL/GenBank/DDBJ databases">
        <title>The deep terrestrial virosphere.</title>
        <authorList>
            <person name="Holmfeldt K."/>
            <person name="Nilsson E."/>
            <person name="Simone D."/>
            <person name="Lopez-Fernandez M."/>
            <person name="Wu X."/>
            <person name="de Brujin I."/>
            <person name="Lundin D."/>
            <person name="Andersson A."/>
            <person name="Bertilsson S."/>
            <person name="Dopson M."/>
        </authorList>
    </citation>
    <scope>NUCLEOTIDE SEQUENCE</scope>
    <source>
        <strain evidence="1">TM448A05779</strain>
    </source>
</reference>
<gene>
    <name evidence="1" type="ORF">TM448A05779_0007</name>
</gene>
<dbReference type="AlphaFoldDB" id="A0A6H2A4Z3"/>
<accession>A0A6H2A4Z3</accession>